<keyword evidence="10" id="KW-0560">Oxidoreductase</keyword>
<dbReference type="EMBL" id="CAJNJA010100208">
    <property type="protein sequence ID" value="CAE7943643.1"/>
    <property type="molecule type" value="Genomic_DNA"/>
</dbReference>
<dbReference type="Pfam" id="PF13432">
    <property type="entry name" value="TPR_16"/>
    <property type="match status" value="1"/>
</dbReference>
<evidence type="ECO:0000256" key="13">
    <source>
        <dbReference type="PROSITE-ProRule" id="PRU00339"/>
    </source>
</evidence>
<keyword evidence="15" id="KW-0472">Membrane</keyword>
<feature type="domain" description="Fe2OG dioxygenase" evidence="17">
    <location>
        <begin position="135"/>
        <end position="233"/>
    </location>
</feature>
<dbReference type="PROSITE" id="PS50011">
    <property type="entry name" value="PROTEIN_KINASE_DOM"/>
    <property type="match status" value="1"/>
</dbReference>
<dbReference type="SUPFAM" id="SSF48452">
    <property type="entry name" value="TPR-like"/>
    <property type="match status" value="1"/>
</dbReference>
<reference evidence="18" key="1">
    <citation type="submission" date="2021-02" db="EMBL/GenBank/DDBJ databases">
        <authorList>
            <person name="Dougan E. K."/>
            <person name="Rhodes N."/>
            <person name="Thang M."/>
            <person name="Chan C."/>
        </authorList>
    </citation>
    <scope>NUCLEOTIDE SEQUENCE</scope>
</reference>
<evidence type="ECO:0000256" key="8">
    <source>
        <dbReference type="ARBA" id="ARBA00022840"/>
    </source>
</evidence>
<dbReference type="Gene3D" id="2.60.120.620">
    <property type="entry name" value="q2cbj1_9rhob like domain"/>
    <property type="match status" value="1"/>
</dbReference>
<evidence type="ECO:0000256" key="3">
    <source>
        <dbReference type="ARBA" id="ARBA00022679"/>
    </source>
</evidence>
<dbReference type="AlphaFoldDB" id="A0A813CGN3"/>
<keyword evidence="11" id="KW-0408">Iron</keyword>
<accession>A0A813CGN3</accession>
<evidence type="ECO:0000256" key="9">
    <source>
        <dbReference type="ARBA" id="ARBA00022964"/>
    </source>
</evidence>
<dbReference type="Pfam" id="PF13640">
    <property type="entry name" value="2OG-FeII_Oxy_3"/>
    <property type="match status" value="1"/>
</dbReference>
<evidence type="ECO:0000259" key="16">
    <source>
        <dbReference type="PROSITE" id="PS50011"/>
    </source>
</evidence>
<name>A0A813CGN3_9DINO</name>
<dbReference type="Gene3D" id="1.25.40.10">
    <property type="entry name" value="Tetratricopeptide repeat domain"/>
    <property type="match status" value="1"/>
</dbReference>
<keyword evidence="9" id="KW-0223">Dioxygenase</keyword>
<keyword evidence="6" id="KW-0418">Kinase</keyword>
<keyword evidence="2" id="KW-0723">Serine/threonine-protein kinase</keyword>
<evidence type="ECO:0000256" key="2">
    <source>
        <dbReference type="ARBA" id="ARBA00022527"/>
    </source>
</evidence>
<evidence type="ECO:0000313" key="18">
    <source>
        <dbReference type="EMBL" id="CAE7943643.1"/>
    </source>
</evidence>
<dbReference type="SMART" id="SM00220">
    <property type="entry name" value="S_TKc"/>
    <property type="match status" value="1"/>
</dbReference>
<evidence type="ECO:0000313" key="19">
    <source>
        <dbReference type="Proteomes" id="UP000601435"/>
    </source>
</evidence>
<dbReference type="Proteomes" id="UP000601435">
    <property type="component" value="Unassembled WGS sequence"/>
</dbReference>
<keyword evidence="5" id="KW-0547">Nucleotide-binding</keyword>
<dbReference type="PROSITE" id="PS50005">
    <property type="entry name" value="TPR"/>
    <property type="match status" value="1"/>
</dbReference>
<dbReference type="GO" id="GO:0004674">
    <property type="term" value="F:protein serine/threonine kinase activity"/>
    <property type="evidence" value="ECO:0007669"/>
    <property type="project" value="UniProtKB-KW"/>
</dbReference>
<dbReference type="InterPro" id="IPR019734">
    <property type="entry name" value="TPR_rpt"/>
</dbReference>
<evidence type="ECO:0000259" key="17">
    <source>
        <dbReference type="PROSITE" id="PS51471"/>
    </source>
</evidence>
<comment type="cofactor">
    <cofactor evidence="1">
        <name>L-ascorbate</name>
        <dbReference type="ChEBI" id="CHEBI:38290"/>
    </cofactor>
</comment>
<evidence type="ECO:0000256" key="12">
    <source>
        <dbReference type="ARBA" id="ARBA00023180"/>
    </source>
</evidence>
<dbReference type="Pfam" id="PF00069">
    <property type="entry name" value="Pkinase"/>
    <property type="match status" value="1"/>
</dbReference>
<dbReference type="GO" id="GO:0005524">
    <property type="term" value="F:ATP binding"/>
    <property type="evidence" value="ECO:0007669"/>
    <property type="project" value="UniProtKB-KW"/>
</dbReference>
<keyword evidence="7" id="KW-0256">Endoplasmic reticulum</keyword>
<evidence type="ECO:0000256" key="11">
    <source>
        <dbReference type="ARBA" id="ARBA00023004"/>
    </source>
</evidence>
<dbReference type="InterPro" id="IPR011990">
    <property type="entry name" value="TPR-like_helical_dom_sf"/>
</dbReference>
<feature type="domain" description="Protein kinase" evidence="16">
    <location>
        <begin position="434"/>
        <end position="611"/>
    </location>
</feature>
<dbReference type="InterPro" id="IPR000719">
    <property type="entry name" value="Prot_kinase_dom"/>
</dbReference>
<feature type="repeat" description="TPR" evidence="13">
    <location>
        <begin position="308"/>
        <end position="341"/>
    </location>
</feature>
<dbReference type="InterPro" id="IPR044862">
    <property type="entry name" value="Pro_4_hyd_alph_FE2OG_OXY"/>
</dbReference>
<evidence type="ECO:0000256" key="10">
    <source>
        <dbReference type="ARBA" id="ARBA00023002"/>
    </source>
</evidence>
<dbReference type="PANTHER" id="PTHR24349">
    <property type="entry name" value="SERINE/THREONINE-PROTEIN KINASE"/>
    <property type="match status" value="1"/>
</dbReference>
<dbReference type="PROSITE" id="PS51471">
    <property type="entry name" value="FE2OG_OXY"/>
    <property type="match status" value="1"/>
</dbReference>
<evidence type="ECO:0000256" key="5">
    <source>
        <dbReference type="ARBA" id="ARBA00022741"/>
    </source>
</evidence>
<evidence type="ECO:0000256" key="15">
    <source>
        <dbReference type="SAM" id="Phobius"/>
    </source>
</evidence>
<dbReference type="SMART" id="SM00702">
    <property type="entry name" value="P4Hc"/>
    <property type="match status" value="1"/>
</dbReference>
<dbReference type="OrthoDB" id="434806at2759"/>
<keyword evidence="4" id="KW-0479">Metal-binding</keyword>
<keyword evidence="13" id="KW-0802">TPR repeat</keyword>
<keyword evidence="12" id="KW-0325">Glycoprotein</keyword>
<evidence type="ECO:0000256" key="4">
    <source>
        <dbReference type="ARBA" id="ARBA00022723"/>
    </source>
</evidence>
<proteinExistence type="predicted"/>
<organism evidence="18 19">
    <name type="scientific">Symbiodinium necroappetens</name>
    <dbReference type="NCBI Taxonomy" id="1628268"/>
    <lineage>
        <taxon>Eukaryota</taxon>
        <taxon>Sar</taxon>
        <taxon>Alveolata</taxon>
        <taxon>Dinophyceae</taxon>
        <taxon>Suessiales</taxon>
        <taxon>Symbiodiniaceae</taxon>
        <taxon>Symbiodinium</taxon>
    </lineage>
</organism>
<evidence type="ECO:0000256" key="1">
    <source>
        <dbReference type="ARBA" id="ARBA00001961"/>
    </source>
</evidence>
<comment type="caution">
    <text evidence="18">The sequence shown here is derived from an EMBL/GenBank/DDBJ whole genome shotgun (WGS) entry which is preliminary data.</text>
</comment>
<protein>
    <submittedName>
        <fullName evidence="18">CPK2 protein</fullName>
    </submittedName>
</protein>
<feature type="compositionally biased region" description="Basic and acidic residues" evidence="14">
    <location>
        <begin position="423"/>
        <end position="442"/>
    </location>
</feature>
<keyword evidence="15" id="KW-1133">Transmembrane helix</keyword>
<keyword evidence="3" id="KW-0808">Transferase</keyword>
<gene>
    <name evidence="18" type="primary">CPK2</name>
    <name evidence="18" type="ORF">SNEC2469_LOCUS35137</name>
</gene>
<dbReference type="SMART" id="SM00028">
    <property type="entry name" value="TPR"/>
    <property type="match status" value="1"/>
</dbReference>
<dbReference type="GO" id="GO:0031418">
    <property type="term" value="F:L-ascorbic acid binding"/>
    <property type="evidence" value="ECO:0007669"/>
    <property type="project" value="InterPro"/>
</dbReference>
<keyword evidence="15" id="KW-0812">Transmembrane</keyword>
<dbReference type="GO" id="GO:0005506">
    <property type="term" value="F:iron ion binding"/>
    <property type="evidence" value="ECO:0007669"/>
    <property type="project" value="InterPro"/>
</dbReference>
<dbReference type="InterPro" id="IPR050205">
    <property type="entry name" value="CDPK_Ser/Thr_kinases"/>
</dbReference>
<dbReference type="Gene3D" id="1.10.510.10">
    <property type="entry name" value="Transferase(Phosphotransferase) domain 1"/>
    <property type="match status" value="1"/>
</dbReference>
<keyword evidence="8" id="KW-0067">ATP-binding</keyword>
<feature type="transmembrane region" description="Helical" evidence="15">
    <location>
        <begin position="6"/>
        <end position="25"/>
    </location>
</feature>
<feature type="region of interest" description="Disordered" evidence="14">
    <location>
        <begin position="409"/>
        <end position="454"/>
    </location>
</feature>
<dbReference type="InterPro" id="IPR005123">
    <property type="entry name" value="Oxoglu/Fe-dep_dioxygenase_dom"/>
</dbReference>
<dbReference type="InterPro" id="IPR011009">
    <property type="entry name" value="Kinase-like_dom_sf"/>
</dbReference>
<evidence type="ECO:0000256" key="7">
    <source>
        <dbReference type="ARBA" id="ARBA00022824"/>
    </source>
</evidence>
<sequence>MASHRHLYWWMCVGCVVLSVVLTAFPANRWSWHPQENSEESGSMDVNSINKGSFTVAVSAAFSEAECEELLRLAGPGEEALVSGNQGPGYFKEEVRVAKMYTVNPDDARFQWVFKRLWQIATETNRLHWKLGRLKFMEPLNLVSYTAAEDGDVNGHYDWHADLMPGAESEGRLLSLSVQLSRGSDYQGGALVVGTEESSRGLGDAVTFPSYMAHCVLPVSKGVRHALVAWVRGRVNSDLADAAQAAHRRAIADGSKSLKIERPAKRAQLAQAALGLQRIYGNHLLHIGRHREAADMLRAVAQQDPYSPGALNNLAVAEYQQGKLHAAIDALLYAVSLRPNDGEVRANLGRFFFLDGRLPLGTYHLATAVTLWHRSAIMLSLFCMTAYCSVCSAFWCCCLTALGWPKPRSCDDQEEASTDPDTSEDHELATANVQDKKGRLGKSELSAEPYGPRHQAPSFEAVKAIDIGNMKNPTRFQREINIAQKLDHPNVVRLYETFRDARKIYLVMELCTGGELFDRIVDEAPSGFDEAHAAKYIRQILSAICYLHAHRPPRGVVKSTDWNGSSRSLSVFKKKKIASNKKCQCRVLGSLCLTMVVCKPCVLKATVASPP</sequence>
<dbReference type="SUPFAM" id="SSF56112">
    <property type="entry name" value="Protein kinase-like (PK-like)"/>
    <property type="match status" value="1"/>
</dbReference>
<dbReference type="GO" id="GO:0016705">
    <property type="term" value="F:oxidoreductase activity, acting on paired donors, with incorporation or reduction of molecular oxygen"/>
    <property type="evidence" value="ECO:0007669"/>
    <property type="project" value="InterPro"/>
</dbReference>
<evidence type="ECO:0000256" key="6">
    <source>
        <dbReference type="ARBA" id="ARBA00022777"/>
    </source>
</evidence>
<keyword evidence="19" id="KW-1185">Reference proteome</keyword>
<dbReference type="GO" id="GO:0051213">
    <property type="term" value="F:dioxygenase activity"/>
    <property type="evidence" value="ECO:0007669"/>
    <property type="project" value="UniProtKB-KW"/>
</dbReference>
<evidence type="ECO:0000256" key="14">
    <source>
        <dbReference type="SAM" id="MobiDB-lite"/>
    </source>
</evidence>
<dbReference type="InterPro" id="IPR006620">
    <property type="entry name" value="Pro_4_hyd_alph"/>
</dbReference>
<feature type="compositionally biased region" description="Acidic residues" evidence="14">
    <location>
        <begin position="412"/>
        <end position="422"/>
    </location>
</feature>